<dbReference type="PANTHER" id="PTHR33885">
    <property type="entry name" value="PHAGE SHOCK PROTEIN C"/>
    <property type="match status" value="1"/>
</dbReference>
<feature type="transmembrane region" description="Helical" evidence="6">
    <location>
        <begin position="92"/>
        <end position="114"/>
    </location>
</feature>
<keyword evidence="3 6" id="KW-0812">Transmembrane</keyword>
<organism evidence="8">
    <name type="scientific">Caldiarchaeum subterraneum</name>
    <dbReference type="NCBI Taxonomy" id="311458"/>
    <lineage>
        <taxon>Archaea</taxon>
        <taxon>Nitrososphaerota</taxon>
        <taxon>Candidatus Caldarchaeales</taxon>
        <taxon>Candidatus Caldarchaeaceae</taxon>
        <taxon>Candidatus Caldarchaeum</taxon>
    </lineage>
</organism>
<dbReference type="AlphaFoldDB" id="A0A7J3VU23"/>
<proteinExistence type="predicted"/>
<gene>
    <name evidence="8" type="ORF">ENM31_04020</name>
</gene>
<dbReference type="InterPro" id="IPR007168">
    <property type="entry name" value="Phageshock_PspC_N"/>
</dbReference>
<evidence type="ECO:0000256" key="6">
    <source>
        <dbReference type="SAM" id="Phobius"/>
    </source>
</evidence>
<keyword evidence="2" id="KW-1003">Cell membrane</keyword>
<evidence type="ECO:0000256" key="1">
    <source>
        <dbReference type="ARBA" id="ARBA00004162"/>
    </source>
</evidence>
<sequence length="148" mass="15698">MVLLSAACLWSSMAVKVLERSDRNRVLAGVFGGLGEYLNVDPNILRLVGVILLLLAPTPMTVIYTFAALLVPRKGGVSYVSPSLDMSKTGPVIVGLVLFIVGLALMGSFPWAVISWPLMGFSLAVASLAGLVIASIGLFLLIDQLRKL</sequence>
<evidence type="ECO:0000313" key="8">
    <source>
        <dbReference type="EMBL" id="HHM44445.1"/>
    </source>
</evidence>
<keyword evidence="4 6" id="KW-1133">Transmembrane helix</keyword>
<feature type="transmembrane region" description="Helical" evidence="6">
    <location>
        <begin position="120"/>
        <end position="142"/>
    </location>
</feature>
<evidence type="ECO:0000259" key="7">
    <source>
        <dbReference type="Pfam" id="PF04024"/>
    </source>
</evidence>
<dbReference type="InterPro" id="IPR052027">
    <property type="entry name" value="PspC"/>
</dbReference>
<feature type="domain" description="Phage shock protein PspC N-terminal" evidence="7">
    <location>
        <begin position="18"/>
        <end position="73"/>
    </location>
</feature>
<dbReference type="Pfam" id="PF04024">
    <property type="entry name" value="PspC"/>
    <property type="match status" value="1"/>
</dbReference>
<protein>
    <submittedName>
        <fullName evidence="8">PspC domain-containing protein</fullName>
    </submittedName>
</protein>
<keyword evidence="5 6" id="KW-0472">Membrane</keyword>
<feature type="transmembrane region" description="Helical" evidence="6">
    <location>
        <begin position="44"/>
        <end position="71"/>
    </location>
</feature>
<dbReference type="PANTHER" id="PTHR33885:SF3">
    <property type="entry name" value="PHAGE SHOCK PROTEIN C"/>
    <property type="match status" value="1"/>
</dbReference>
<evidence type="ECO:0000256" key="5">
    <source>
        <dbReference type="ARBA" id="ARBA00023136"/>
    </source>
</evidence>
<comment type="caution">
    <text evidence="8">The sequence shown here is derived from an EMBL/GenBank/DDBJ whole genome shotgun (WGS) entry which is preliminary data.</text>
</comment>
<dbReference type="GO" id="GO:0005886">
    <property type="term" value="C:plasma membrane"/>
    <property type="evidence" value="ECO:0007669"/>
    <property type="project" value="UniProtKB-SubCell"/>
</dbReference>
<accession>A0A7J3VU23</accession>
<evidence type="ECO:0000256" key="2">
    <source>
        <dbReference type="ARBA" id="ARBA00022475"/>
    </source>
</evidence>
<dbReference type="EMBL" id="DRXH01000138">
    <property type="protein sequence ID" value="HHM44445.1"/>
    <property type="molecule type" value="Genomic_DNA"/>
</dbReference>
<evidence type="ECO:0000256" key="3">
    <source>
        <dbReference type="ARBA" id="ARBA00022692"/>
    </source>
</evidence>
<comment type="subcellular location">
    <subcellularLocation>
        <location evidence="1">Cell membrane</location>
        <topology evidence="1">Single-pass membrane protein</topology>
    </subcellularLocation>
</comment>
<reference evidence="8" key="1">
    <citation type="journal article" date="2020" name="mSystems">
        <title>Genome- and Community-Level Interaction Insights into Carbon Utilization and Element Cycling Functions of Hydrothermarchaeota in Hydrothermal Sediment.</title>
        <authorList>
            <person name="Zhou Z."/>
            <person name="Liu Y."/>
            <person name="Xu W."/>
            <person name="Pan J."/>
            <person name="Luo Z.H."/>
            <person name="Li M."/>
        </authorList>
    </citation>
    <scope>NUCLEOTIDE SEQUENCE [LARGE SCALE GENOMIC DNA]</scope>
    <source>
        <strain evidence="8">SpSt-1074</strain>
    </source>
</reference>
<name>A0A7J3VU23_CALS0</name>
<evidence type="ECO:0000256" key="4">
    <source>
        <dbReference type="ARBA" id="ARBA00022989"/>
    </source>
</evidence>